<protein>
    <recommendedName>
        <fullName evidence="3">Tetratricopeptide repeat protein</fullName>
    </recommendedName>
</protein>
<evidence type="ECO:0000313" key="2">
    <source>
        <dbReference type="Proteomes" id="UP000297031"/>
    </source>
</evidence>
<sequence>METLRETLVRLLENGSDKVDSSWVDEMSRQYPYFTVPALLQVERDNGMSDERRRKLLRRIALNTPSKDVLYSIVEPMAADIADIYPPDDRPSAPTTDEAIDTFIVNYGKPTPREDELLERLIFNPTPDYALLLADEEEHSLPLPEEAAGDSQESMINAFIIKSKENHGHFPATSEESAEKPEYTVIEKTPEEPIQAPEVQDDSLLSESLAKIYIKQHRYAKAFEIISGLSLKYPEKSVYFADQLRFLQKLIINQQYQKQK</sequence>
<reference evidence="1 2" key="1">
    <citation type="submission" date="2019-02" db="EMBL/GenBank/DDBJ databases">
        <title>Isolation and identification of novel species under the genus Muribaculum.</title>
        <authorList>
            <person name="Miyake S."/>
            <person name="Ding Y."/>
            <person name="Low A."/>
            <person name="Soh M."/>
            <person name="Seedorf H."/>
        </authorList>
    </citation>
    <scope>NUCLEOTIDE SEQUENCE [LARGE SCALE GENOMIC DNA]</scope>
    <source>
        <strain evidence="1 2">TLL-A4</strain>
    </source>
</reference>
<dbReference type="OrthoDB" id="594666at2"/>
<proteinExistence type="predicted"/>
<evidence type="ECO:0000313" key="1">
    <source>
        <dbReference type="EMBL" id="QCD36664.1"/>
    </source>
</evidence>
<gene>
    <name evidence="1" type="ORF">E7746_12630</name>
</gene>
<evidence type="ECO:0008006" key="3">
    <source>
        <dbReference type="Google" id="ProtNLM"/>
    </source>
</evidence>
<organism evidence="1 2">
    <name type="scientific">Muribaculum gordoncarteri</name>
    <dbReference type="NCBI Taxonomy" id="2530390"/>
    <lineage>
        <taxon>Bacteria</taxon>
        <taxon>Pseudomonadati</taxon>
        <taxon>Bacteroidota</taxon>
        <taxon>Bacteroidia</taxon>
        <taxon>Bacteroidales</taxon>
        <taxon>Muribaculaceae</taxon>
        <taxon>Muribaculum</taxon>
    </lineage>
</organism>
<dbReference type="Proteomes" id="UP000297031">
    <property type="component" value="Chromosome"/>
</dbReference>
<dbReference type="RefSeq" id="WP_136411033.1">
    <property type="nucleotide sequence ID" value="NZ_CP039393.1"/>
</dbReference>
<dbReference type="AlphaFoldDB" id="A0A4P7VQS9"/>
<keyword evidence="2" id="KW-1185">Reference proteome</keyword>
<dbReference type="KEGG" id="mgod:E7746_12630"/>
<dbReference type="EMBL" id="CP039393">
    <property type="protein sequence ID" value="QCD36664.1"/>
    <property type="molecule type" value="Genomic_DNA"/>
</dbReference>
<name>A0A4P7VQS9_9BACT</name>
<accession>A0A4P7VQS9</accession>